<dbReference type="SUPFAM" id="SSF48371">
    <property type="entry name" value="ARM repeat"/>
    <property type="match status" value="2"/>
</dbReference>
<keyword evidence="6" id="KW-1185">Reference proteome</keyword>
<feature type="compositionally biased region" description="Polar residues" evidence="3">
    <location>
        <begin position="214"/>
        <end position="226"/>
    </location>
</feature>
<dbReference type="InterPro" id="IPR016024">
    <property type="entry name" value="ARM-type_fold"/>
</dbReference>
<dbReference type="GO" id="GO:0005737">
    <property type="term" value="C:cytoplasm"/>
    <property type="evidence" value="ECO:0007669"/>
    <property type="project" value="UniProtKB-SubCell"/>
</dbReference>
<evidence type="ECO:0000259" key="4">
    <source>
        <dbReference type="SMART" id="SM00543"/>
    </source>
</evidence>
<dbReference type="FunCoup" id="A0A1Y2BDX7">
    <property type="interactions" value="658"/>
</dbReference>
<feature type="domain" description="MIF4G" evidence="4">
    <location>
        <begin position="704"/>
        <end position="913"/>
    </location>
</feature>
<feature type="compositionally biased region" description="Low complexity" evidence="3">
    <location>
        <begin position="412"/>
        <end position="425"/>
    </location>
</feature>
<dbReference type="AlphaFoldDB" id="A0A1Y2BDX7"/>
<name>A0A1Y2BDX7_9TREE</name>
<dbReference type="GO" id="GO:0035145">
    <property type="term" value="C:exon-exon junction complex"/>
    <property type="evidence" value="ECO:0007669"/>
    <property type="project" value="TreeGrafter"/>
</dbReference>
<sequence>MSSADYVAKYSRRRALRDKVETYWLEEAKRPAGSLDSSLKKHTTLLNRLKSSLLTGPSDALVKEIDGLTLTKYLEEIASAIVEGATKGKGDPDVAVDVIAHLHTRLTPDFLPLLLPQLLSILTVPTPSASAAKDGEKDREKEDKERIIRQRPVLRIVAELAMIHAWPEGPVKGIQEVHKLLRALMTGDPQYTNYPLLAYFLKYFGRAYLGPQETTQPSGEGVSSNGVAHATEESDALPEGVEELVPKELQVEMRKTFVGYFNSASKTLVKGQIKLLEQDKRNHEAYIKSGEIFEDRQHAYERMTKAVERLTLGVNNLADLLGLSPPTLPTAASLSKQGLQIVETSSSFTVRDDPVNGGIWDDEEEKRFYEDLVDLKEVVPAGLLGIKDKKPPTKPGELTANGTTDSTDHTADGQADAKAQAVQKQVQEDIQRQLAQLEVNGESTVEPEPTSIAMSRSATETSVDSNVQRQLDEDTPDPDATPLAEVHPEDDGLQTGPAARLTALFAALPDAVNRELVDKLAVEFAFLNSKAARNRLIKFIAEVPKDRTDLLPHYSRFVATLDRYMPDIGTGIVELLDDEMRYLQRKKMIRELDGVRLKNVRFFGELAKFQVAKPYAILHVLKVFLDDFKHNIENIANLLETCGRFLLRYEGTAETAKQMVELMRRKQGTQHLDARQQVMLENAFYQCNPPERVAREVIELTPMQAFIQHLLHDVLMKRTLDKVLKLMRKLHWEDQETYDYILHSFTEIWEIKFGNIPYVAALVYDLQRYHMDFGIAIVDQVLEDIRVGMEENIFKYNQRRISTLKYLGELYMYRVVNAAVIFDVLWSLLSFGHGEGLPVPGRDSPIDAVDDFFRVRLVCTLLDTCGSCFDRGSQRRKLDHFLVVFQLYVTCKSEIPMDVEFMLSDTLDALRPKAPRLKTFAEAAAAVDELLGAQAQDGSEDGNGRAEEMAEMEDDDEPSAPMAVSEDDEADDVVLIRSKEQKQDEHDVEAAADFDREFAKMLADTTDARRGDRKNAPPIFDTAVPHIKKASTQEPGTDEGKMAFTLLSKRGNRQQMRSLDVPVDSAMALNIRTHQLQSKAEQEQLKRLVLQNERRQERSELHGQSCYQAATYSTDESLALEQEIGQRGIKMRIVKS</sequence>
<dbReference type="PANTHER" id="PTHR12839">
    <property type="entry name" value="NONSENSE-MEDIATED MRNA DECAY PROTEIN 2 UP-FRAMESHIFT SUPPRESSOR 2"/>
    <property type="match status" value="1"/>
</dbReference>
<evidence type="ECO:0000313" key="5">
    <source>
        <dbReference type="EMBL" id="ORY33038.1"/>
    </source>
</evidence>
<feature type="region of interest" description="Disordered" evidence="3">
    <location>
        <begin position="934"/>
        <end position="969"/>
    </location>
</feature>
<evidence type="ECO:0000313" key="6">
    <source>
        <dbReference type="Proteomes" id="UP000193986"/>
    </source>
</evidence>
<dbReference type="FunFam" id="1.25.40.180:FF:000037">
    <property type="entry name" value="Nonsense-mediated mRNA decay factor (Upf2)"/>
    <property type="match status" value="1"/>
</dbReference>
<feature type="region of interest" description="Disordered" evidence="3">
    <location>
        <begin position="214"/>
        <end position="238"/>
    </location>
</feature>
<evidence type="ECO:0000256" key="2">
    <source>
        <dbReference type="ARBA" id="ARBA00022490"/>
    </source>
</evidence>
<evidence type="ECO:0000256" key="1">
    <source>
        <dbReference type="ARBA" id="ARBA00004496"/>
    </source>
</evidence>
<protein>
    <submittedName>
        <fullName evidence="5">Armadillo-type protein</fullName>
    </submittedName>
</protein>
<dbReference type="Pfam" id="PF04050">
    <property type="entry name" value="Upf2"/>
    <property type="match status" value="1"/>
</dbReference>
<comment type="subcellular location">
    <subcellularLocation>
        <location evidence="1">Cytoplasm</location>
    </subcellularLocation>
</comment>
<dbReference type="SMART" id="SM00543">
    <property type="entry name" value="MIF4G"/>
    <property type="match status" value="2"/>
</dbReference>
<feature type="compositionally biased region" description="Polar residues" evidence="3">
    <location>
        <begin position="452"/>
        <end position="469"/>
    </location>
</feature>
<dbReference type="InParanoid" id="A0A1Y2BDX7"/>
<feature type="domain" description="MIF4G" evidence="4">
    <location>
        <begin position="498"/>
        <end position="690"/>
    </location>
</feature>
<organism evidence="5 6">
    <name type="scientific">Naematelia encephala</name>
    <dbReference type="NCBI Taxonomy" id="71784"/>
    <lineage>
        <taxon>Eukaryota</taxon>
        <taxon>Fungi</taxon>
        <taxon>Dikarya</taxon>
        <taxon>Basidiomycota</taxon>
        <taxon>Agaricomycotina</taxon>
        <taxon>Tremellomycetes</taxon>
        <taxon>Tremellales</taxon>
        <taxon>Naemateliaceae</taxon>
        <taxon>Naematelia</taxon>
    </lineage>
</organism>
<dbReference type="InterPro" id="IPR003890">
    <property type="entry name" value="MIF4G-like_typ-3"/>
</dbReference>
<keyword evidence="2" id="KW-0963">Cytoplasm</keyword>
<reference evidence="5 6" key="1">
    <citation type="submission" date="2016-07" db="EMBL/GenBank/DDBJ databases">
        <title>Pervasive Adenine N6-methylation of Active Genes in Fungi.</title>
        <authorList>
            <consortium name="DOE Joint Genome Institute"/>
            <person name="Mondo S.J."/>
            <person name="Dannebaum R.O."/>
            <person name="Kuo R.C."/>
            <person name="Labutti K."/>
            <person name="Haridas S."/>
            <person name="Kuo A."/>
            <person name="Salamov A."/>
            <person name="Ahrendt S.R."/>
            <person name="Lipzen A."/>
            <person name="Sullivan W."/>
            <person name="Andreopoulos W.B."/>
            <person name="Clum A."/>
            <person name="Lindquist E."/>
            <person name="Daum C."/>
            <person name="Ramamoorthy G.K."/>
            <person name="Gryganskyi A."/>
            <person name="Culley D."/>
            <person name="Magnuson J.K."/>
            <person name="James T.Y."/>
            <person name="O'Malley M.A."/>
            <person name="Stajich J.E."/>
            <person name="Spatafora J.W."/>
            <person name="Visel A."/>
            <person name="Grigoriev I.V."/>
        </authorList>
    </citation>
    <scope>NUCLEOTIDE SEQUENCE [LARGE SCALE GENOMIC DNA]</scope>
    <source>
        <strain evidence="5 6">68-887.2</strain>
    </source>
</reference>
<accession>A0A1Y2BDX7</accession>
<dbReference type="Gene3D" id="1.25.40.180">
    <property type="match status" value="3"/>
</dbReference>
<dbReference type="Pfam" id="PF02854">
    <property type="entry name" value="MIF4G"/>
    <property type="match status" value="2"/>
</dbReference>
<dbReference type="Gene3D" id="4.10.80.160">
    <property type="match status" value="1"/>
</dbReference>
<comment type="caution">
    <text evidence="5">The sequence shown here is derived from an EMBL/GenBank/DDBJ whole genome shotgun (WGS) entry which is preliminary data.</text>
</comment>
<proteinExistence type="predicted"/>
<evidence type="ECO:0000256" key="3">
    <source>
        <dbReference type="SAM" id="MobiDB-lite"/>
    </source>
</evidence>
<feature type="region of interest" description="Disordered" evidence="3">
    <location>
        <begin position="437"/>
        <end position="492"/>
    </location>
</feature>
<gene>
    <name evidence="5" type="ORF">BCR39DRAFT_464016</name>
</gene>
<feature type="region of interest" description="Disordered" evidence="3">
    <location>
        <begin position="385"/>
        <end position="425"/>
    </location>
</feature>
<feature type="compositionally biased region" description="Acidic residues" evidence="3">
    <location>
        <begin position="949"/>
        <end position="958"/>
    </location>
</feature>
<dbReference type="GO" id="GO:0000184">
    <property type="term" value="P:nuclear-transcribed mRNA catabolic process, nonsense-mediated decay"/>
    <property type="evidence" value="ECO:0007669"/>
    <property type="project" value="InterPro"/>
</dbReference>
<dbReference type="Proteomes" id="UP000193986">
    <property type="component" value="Unassembled WGS sequence"/>
</dbReference>
<dbReference type="InterPro" id="IPR039762">
    <property type="entry name" value="Nmd2/UPF2"/>
</dbReference>
<dbReference type="EMBL" id="MCFC01000007">
    <property type="protein sequence ID" value="ORY33038.1"/>
    <property type="molecule type" value="Genomic_DNA"/>
</dbReference>
<dbReference type="PANTHER" id="PTHR12839:SF7">
    <property type="entry name" value="REGULATOR OF NONSENSE TRANSCRIPTS 2"/>
    <property type="match status" value="1"/>
</dbReference>
<dbReference type="OrthoDB" id="27832at2759"/>
<dbReference type="STRING" id="71784.A0A1Y2BDX7"/>
<dbReference type="InterPro" id="IPR007193">
    <property type="entry name" value="Upf2/Nmd2_C"/>
</dbReference>
<dbReference type="GO" id="GO:0003723">
    <property type="term" value="F:RNA binding"/>
    <property type="evidence" value="ECO:0007669"/>
    <property type="project" value="InterPro"/>
</dbReference>